<evidence type="ECO:0000256" key="1">
    <source>
        <dbReference type="SAM" id="MobiDB-lite"/>
    </source>
</evidence>
<dbReference type="PATRIC" id="fig|1526658.3.peg.2788"/>
<dbReference type="AlphaFoldDB" id="A0A0N1F5L3"/>
<accession>A0A0N1F5L3</accession>
<protein>
    <submittedName>
        <fullName evidence="2">Uncharacterized protein</fullName>
    </submittedName>
</protein>
<keyword evidence="3" id="KW-1185">Reference proteome</keyword>
<name>A0A0N1F5L3_9HYPH</name>
<proteinExistence type="predicted"/>
<sequence>MMRLLEDHESEASNPSENGEAILLEEVHALAASLGVEPERAIRALSIVIRRRTAFERLKRSANEPLRGAHR</sequence>
<feature type="compositionally biased region" description="Basic and acidic residues" evidence="1">
    <location>
        <begin position="1"/>
        <end position="11"/>
    </location>
</feature>
<dbReference type="Proteomes" id="UP000037822">
    <property type="component" value="Unassembled WGS sequence"/>
</dbReference>
<organism evidence="2 3">
    <name type="scientific">Bosea vaviloviae</name>
    <dbReference type="NCBI Taxonomy" id="1526658"/>
    <lineage>
        <taxon>Bacteria</taxon>
        <taxon>Pseudomonadati</taxon>
        <taxon>Pseudomonadota</taxon>
        <taxon>Alphaproteobacteria</taxon>
        <taxon>Hyphomicrobiales</taxon>
        <taxon>Boseaceae</taxon>
        <taxon>Bosea</taxon>
    </lineage>
</organism>
<comment type="caution">
    <text evidence="2">The sequence shown here is derived from an EMBL/GenBank/DDBJ whole genome shotgun (WGS) entry which is preliminary data.</text>
</comment>
<evidence type="ECO:0000313" key="3">
    <source>
        <dbReference type="Proteomes" id="UP000037822"/>
    </source>
</evidence>
<dbReference type="EMBL" id="LGSZ01000029">
    <property type="protein sequence ID" value="KPH81416.1"/>
    <property type="molecule type" value="Genomic_DNA"/>
</dbReference>
<evidence type="ECO:0000313" key="2">
    <source>
        <dbReference type="EMBL" id="KPH81416.1"/>
    </source>
</evidence>
<feature type="region of interest" description="Disordered" evidence="1">
    <location>
        <begin position="1"/>
        <end position="20"/>
    </location>
</feature>
<reference evidence="2 3" key="1">
    <citation type="submission" date="2015-07" db="EMBL/GenBank/DDBJ databases">
        <title>Whole genome sequencing of Bosea vaviloviae isolated from cave pool.</title>
        <authorList>
            <person name="Tan N.E.H."/>
            <person name="Lee Y.P."/>
            <person name="Gan H.M."/>
            <person name="Barton H."/>
            <person name="Savka M.A."/>
        </authorList>
    </citation>
    <scope>NUCLEOTIDE SEQUENCE [LARGE SCALE GENOMIC DNA]</scope>
    <source>
        <strain evidence="2 3">SD260</strain>
    </source>
</reference>
<gene>
    <name evidence="2" type="ORF">AE618_08800</name>
</gene>